<dbReference type="RefSeq" id="WP_273940768.1">
    <property type="nucleotide sequence ID" value="NZ_CP097263.1"/>
</dbReference>
<accession>A0ABV6N7M6</accession>
<dbReference type="Gene3D" id="1.20.58.220">
    <property type="entry name" value="Phosphate transport system protein phou homolog 2, domain 2"/>
    <property type="match status" value="1"/>
</dbReference>
<proteinExistence type="inferred from homology"/>
<name>A0ABV6N7M6_9PSEU</name>
<dbReference type="Proteomes" id="UP001589810">
    <property type="component" value="Unassembled WGS sequence"/>
</dbReference>
<keyword evidence="3" id="KW-1185">Reference proteome</keyword>
<dbReference type="InterPro" id="IPR052912">
    <property type="entry name" value="UPF0111_domain"/>
</dbReference>
<evidence type="ECO:0000313" key="2">
    <source>
        <dbReference type="EMBL" id="MFC0548605.1"/>
    </source>
</evidence>
<dbReference type="InterPro" id="IPR038078">
    <property type="entry name" value="PhoU-like_sf"/>
</dbReference>
<dbReference type="PANTHER" id="PTHR37298">
    <property type="entry name" value="UPF0111 PROTEIN YKAA"/>
    <property type="match status" value="1"/>
</dbReference>
<comment type="caution">
    <text evidence="2">The sequence shown here is derived from an EMBL/GenBank/DDBJ whole genome shotgun (WGS) entry which is preliminary data.</text>
</comment>
<dbReference type="EMBL" id="JBHLUD010000017">
    <property type="protein sequence ID" value="MFC0548605.1"/>
    <property type="molecule type" value="Genomic_DNA"/>
</dbReference>
<evidence type="ECO:0000256" key="1">
    <source>
        <dbReference type="ARBA" id="ARBA00008591"/>
    </source>
</evidence>
<reference evidence="2 3" key="1">
    <citation type="submission" date="2024-09" db="EMBL/GenBank/DDBJ databases">
        <authorList>
            <person name="Sun Q."/>
            <person name="Mori K."/>
        </authorList>
    </citation>
    <scope>NUCLEOTIDE SEQUENCE [LARGE SCALE GENOMIC DNA]</scope>
    <source>
        <strain evidence="2 3">TBRC 1432</strain>
    </source>
</reference>
<dbReference type="InterPro" id="IPR018445">
    <property type="entry name" value="Put_Phosphate_transp_reg"/>
</dbReference>
<sequence length="206" mass="23072">MRLRAAPRDTRFYDLLTAAAENIAAAMTLLDGFVQADGADREPLAREMRRLEHVGDDHTHALIELIDVTFVTPFDREDIYRLAVRLDDVVDAVDEVVDLAVLYSCTQFPPGVAEQVELLKKAAELTAEAMPKLRTPKDLVPYWQQISEVENAADQVHRRLLSLLFSGEYEPLTVMKLKDIVDGLEEAADAFEHAADVMHTIAVKES</sequence>
<dbReference type="Pfam" id="PF01865">
    <property type="entry name" value="PhoU_div"/>
    <property type="match status" value="1"/>
</dbReference>
<gene>
    <name evidence="2" type="ORF">ACFFH7_44360</name>
</gene>
<evidence type="ECO:0000313" key="3">
    <source>
        <dbReference type="Proteomes" id="UP001589810"/>
    </source>
</evidence>
<organism evidence="2 3">
    <name type="scientific">Kutzneria chonburiensis</name>
    <dbReference type="NCBI Taxonomy" id="1483604"/>
    <lineage>
        <taxon>Bacteria</taxon>
        <taxon>Bacillati</taxon>
        <taxon>Actinomycetota</taxon>
        <taxon>Actinomycetes</taxon>
        <taxon>Pseudonocardiales</taxon>
        <taxon>Pseudonocardiaceae</taxon>
        <taxon>Kutzneria</taxon>
    </lineage>
</organism>
<comment type="similarity">
    <text evidence="1">Belongs to the UPF0111 family.</text>
</comment>
<dbReference type="PANTHER" id="PTHR37298:SF1">
    <property type="entry name" value="UPF0111 PROTEIN YKAA"/>
    <property type="match status" value="1"/>
</dbReference>
<protein>
    <submittedName>
        <fullName evidence="2">DUF47 domain-containing protein</fullName>
    </submittedName>
</protein>